<gene>
    <name evidence="2" type="ORF">CYNAS_LOCUS22655</name>
</gene>
<proteinExistence type="predicted"/>
<dbReference type="InterPro" id="IPR055385">
    <property type="entry name" value="GpJ_HDII-ins2"/>
</dbReference>
<dbReference type="PROSITE" id="PS50853">
    <property type="entry name" value="FN3"/>
    <property type="match status" value="1"/>
</dbReference>
<dbReference type="SUPFAM" id="SSF49265">
    <property type="entry name" value="Fibronectin type III"/>
    <property type="match status" value="1"/>
</dbReference>
<name>A0AA36MIW3_CYLNA</name>
<reference evidence="2" key="1">
    <citation type="submission" date="2023-07" db="EMBL/GenBank/DDBJ databases">
        <authorList>
            <consortium name="CYATHOMIX"/>
        </authorList>
    </citation>
    <scope>NUCLEOTIDE SEQUENCE</scope>
    <source>
        <strain evidence="2">N/A</strain>
    </source>
</reference>
<dbReference type="PANTHER" id="PTHR36251:SF2">
    <property type="entry name" value="GIFSY-2 PROPHAGE HOST SPECIFICITY PROTEIN J, PHAGE LAMBDA"/>
    <property type="match status" value="1"/>
</dbReference>
<dbReference type="EMBL" id="CATQJL010000345">
    <property type="protein sequence ID" value="CAJ0610672.1"/>
    <property type="molecule type" value="Genomic_DNA"/>
</dbReference>
<feature type="domain" description="Fibronectin type-III" evidence="1">
    <location>
        <begin position="784"/>
        <end position="889"/>
    </location>
</feature>
<evidence type="ECO:0000313" key="3">
    <source>
        <dbReference type="Proteomes" id="UP001176961"/>
    </source>
</evidence>
<keyword evidence="3" id="KW-1185">Reference proteome</keyword>
<organism evidence="2 3">
    <name type="scientific">Cylicocyclus nassatus</name>
    <name type="common">Nematode worm</name>
    <dbReference type="NCBI Taxonomy" id="53992"/>
    <lineage>
        <taxon>Eukaryota</taxon>
        <taxon>Metazoa</taxon>
        <taxon>Ecdysozoa</taxon>
        <taxon>Nematoda</taxon>
        <taxon>Chromadorea</taxon>
        <taxon>Rhabditida</taxon>
        <taxon>Rhabditina</taxon>
        <taxon>Rhabditomorpha</taxon>
        <taxon>Strongyloidea</taxon>
        <taxon>Strongylidae</taxon>
        <taxon>Cylicocyclus</taxon>
    </lineage>
</organism>
<evidence type="ECO:0000313" key="2">
    <source>
        <dbReference type="EMBL" id="CAJ0610672.1"/>
    </source>
</evidence>
<protein>
    <recommendedName>
        <fullName evidence="1">Fibronectin type-III domain-containing protein</fullName>
    </recommendedName>
</protein>
<dbReference type="CDD" id="cd00063">
    <property type="entry name" value="FN3"/>
    <property type="match status" value="1"/>
</dbReference>
<dbReference type="InterPro" id="IPR053171">
    <property type="entry name" value="Viral_Tip_Attach_Protein"/>
</dbReference>
<comment type="caution">
    <text evidence="2">The sequence shown here is derived from an EMBL/GenBank/DDBJ whole genome shotgun (WGS) entry which is preliminary data.</text>
</comment>
<dbReference type="InterPro" id="IPR003961">
    <property type="entry name" value="FN3_dom"/>
</dbReference>
<evidence type="ECO:0000259" key="1">
    <source>
        <dbReference type="PROSITE" id="PS50853"/>
    </source>
</evidence>
<dbReference type="Pfam" id="PF13550">
    <property type="entry name" value="Phage-tail_3"/>
    <property type="match status" value="1"/>
</dbReference>
<dbReference type="Pfam" id="PF24801">
    <property type="entry name" value="FNIII-A_GpJ"/>
    <property type="match status" value="1"/>
</dbReference>
<dbReference type="Gene3D" id="2.60.40.10">
    <property type="entry name" value="Immunoglobulins"/>
    <property type="match status" value="2"/>
</dbReference>
<dbReference type="Proteomes" id="UP001176961">
    <property type="component" value="Unassembled WGS sequence"/>
</dbReference>
<accession>A0AA36MIW3</accession>
<sequence length="1004" mass="111223">MATESANTLRSKAKYKIVDIVSEGDIKGLVDGWNSVYFDDTPVTTPKSDGTFYNNFDNSAVYHLKETSAFNDGVPVGDFPESEVTTVLNKLITKWNPEGETDVGDGSHTFTITDSYADAVRVTMRVPALTYTNPSNGDIKWTNASSLGVKKGTKDDGWNDFSKNEASPSYSSGLKFGVRVDRVDASTPNYCSWSAKIAIQLSPDNGQTWTHTFSRDVYYGKCDGWIRNADLYGGAGKYISYRQSGGGATVVDFEFTEAQSLQGSYKVRTGWINSNGQFQTSFTYIRKDGNNLTGTPVLNVTSSKFFYKTTYKLEGKCVSAYDRDIVIPLPKGGSPWQVRVSRTSDDHTSSYYNDKLYLYSYTSIVNNKFYYPCLDGFYLDLDAQDFTGNVPKRSYDIYGLKIKIPSNYNPDTREYNGVWNGTFKVDWTDNPAWILYDLITNKRYGLGEKIDASQVDKWAFYAIAQYCDESVPGYGGIGSEPRYTCNCCINSQADALELIQTMASTFRGMAFWSSGSITPISDKPTPPVINVGCANVIDGRFTYSSPAINTIHTVAYVKWSDPENKYKSAVEVYEDLEAIEKYGYNVANVTAFGCTSKGLARRLGAWAVKSEVDVPDTVTYEAGFDHGFVRPGDIINVSDPSYTFEELLGRLVKVTAEAGSRMTVKLDRKVKIVAGDQSAISFILPDGTMAEADCSSNTTTETDTLNVSVSAFSRLPVSGSIWMLKKQSVQPRQWRVISVSESKKNTYKVTATLFNPNKNAEIERGETFPPVSYTALPTSGSLMLPSNLFIKEYLSQTGTAISTNITFSWSIPLDLRVMYYEAQYQKIGAQNVWKKCQPEKTTSPSVDIIGVEPGVYNFRVKAMDAKGQIVSDYAYLRDVPIYGKQLPPSSVSDFMAVPKISSVDLTWTEIDDIDCAGYEIRANGSSWDDAEFSTRVNGNSYSFTDYDEGGVINFFIRAVDTTGNYSQNTATVSCNAVAPLAFGEPYAIITIEEINKLFGIEEQE</sequence>
<dbReference type="PANTHER" id="PTHR36251">
    <property type="entry name" value="FELS-1 PROPHAGE HOST SPECIFICITY PROTEIN-RELATED"/>
    <property type="match status" value="1"/>
</dbReference>
<dbReference type="InterPro" id="IPR036116">
    <property type="entry name" value="FN3_sf"/>
</dbReference>
<dbReference type="AlphaFoldDB" id="A0AA36MIW3"/>
<dbReference type="InterPro" id="IPR032876">
    <property type="entry name" value="J_dom"/>
</dbReference>
<dbReference type="InterPro" id="IPR013783">
    <property type="entry name" value="Ig-like_fold"/>
</dbReference>